<dbReference type="InterPro" id="IPR000157">
    <property type="entry name" value="TIR_dom"/>
</dbReference>
<evidence type="ECO:0000256" key="2">
    <source>
        <dbReference type="SAM" id="Phobius"/>
    </source>
</evidence>
<dbReference type="PROSITE" id="PS50104">
    <property type="entry name" value="TIR"/>
    <property type="match status" value="1"/>
</dbReference>
<accession>A0A450TSD5</accession>
<feature type="region of interest" description="Disordered" evidence="1">
    <location>
        <begin position="278"/>
        <end position="304"/>
    </location>
</feature>
<evidence type="ECO:0000313" key="6">
    <source>
        <dbReference type="EMBL" id="VFK18543.1"/>
    </source>
</evidence>
<dbReference type="EMBL" id="CAADEZ010000583">
    <property type="protein sequence ID" value="VFJ71313.1"/>
    <property type="molecule type" value="Genomic_DNA"/>
</dbReference>
<dbReference type="EMBL" id="CAADFL010000555">
    <property type="protein sequence ID" value="VFK18543.1"/>
    <property type="molecule type" value="Genomic_DNA"/>
</dbReference>
<sequence length="476" mass="54299">MAFKWLLFLLEGAWEPAIHPTPALTGAKERYPRAGKASRFRGDVIRFPRKARGNEKNRCGSTRKTSLKGHKEFMDSSTYDVFLSYSAVDKPRVRRLAERLRDAGLRVWFDEWVIAPGDDIYLAIERGLEAAQVQILCLSPAALGSDWVTLERNTVLFRDPTNKHRRLIPLLLADCRLPDTLRRYKYVDFRESDEAFAELLATCTSTGWKKISVAGIERSEPPDRVKSQRTQLPSKRKPIGITVLLVLVVGTGIVFLSRYIEESTDQIGQKTVTSTLKETTSPINETVSPSGSNNINDSKESNETESEIKEVIELPERVLNIILAPSSIRVQILGDYDWGWYDTFFFKASDGYSVKLTRAAFTPGYLIEYDETNVWLLYDSHQGAMVNDFTARYYSQFKAKMIDLFRESLDKQNAKLIFNSKRGFSLSYKNFMFFIRRNKDGFVSSFKVLKQNVVLFSVEPADPQASPHIFQIKSNS</sequence>
<feature type="domain" description="TIR" evidence="3">
    <location>
        <begin position="77"/>
        <end position="215"/>
    </location>
</feature>
<proteinExistence type="predicted"/>
<keyword evidence="2" id="KW-0812">Transmembrane</keyword>
<protein>
    <submittedName>
        <fullName evidence="5">TIR domain-containing protein</fullName>
    </submittedName>
</protein>
<evidence type="ECO:0000313" key="4">
    <source>
        <dbReference type="EMBL" id="VFJ69446.1"/>
    </source>
</evidence>
<dbReference type="AlphaFoldDB" id="A0A450TSD5"/>
<keyword evidence="2" id="KW-1133">Transmembrane helix</keyword>
<organism evidence="5">
    <name type="scientific">Candidatus Kentrum sp. FM</name>
    <dbReference type="NCBI Taxonomy" id="2126340"/>
    <lineage>
        <taxon>Bacteria</taxon>
        <taxon>Pseudomonadati</taxon>
        <taxon>Pseudomonadota</taxon>
        <taxon>Gammaproteobacteria</taxon>
        <taxon>Candidatus Kentrum</taxon>
    </lineage>
</organism>
<feature type="compositionally biased region" description="Polar residues" evidence="1">
    <location>
        <begin position="278"/>
        <end position="296"/>
    </location>
</feature>
<evidence type="ECO:0000313" key="5">
    <source>
        <dbReference type="EMBL" id="VFJ71313.1"/>
    </source>
</evidence>
<dbReference type="EMBL" id="CAADFA010000523">
    <property type="protein sequence ID" value="VFJ69446.1"/>
    <property type="molecule type" value="Genomic_DNA"/>
</dbReference>
<dbReference type="SUPFAM" id="SSF52200">
    <property type="entry name" value="Toll/Interleukin receptor TIR domain"/>
    <property type="match status" value="1"/>
</dbReference>
<evidence type="ECO:0000259" key="3">
    <source>
        <dbReference type="PROSITE" id="PS50104"/>
    </source>
</evidence>
<feature type="transmembrane region" description="Helical" evidence="2">
    <location>
        <begin position="239"/>
        <end position="260"/>
    </location>
</feature>
<gene>
    <name evidence="5" type="ORF">BECKFM1743A_GA0114220_105835</name>
    <name evidence="6" type="ORF">BECKFM1743B_GA0114221_105551</name>
    <name evidence="4" type="ORF">BECKFM1743C_GA0114222_105231</name>
</gene>
<dbReference type="SMART" id="SM00255">
    <property type="entry name" value="TIR"/>
    <property type="match status" value="1"/>
</dbReference>
<evidence type="ECO:0000256" key="1">
    <source>
        <dbReference type="SAM" id="MobiDB-lite"/>
    </source>
</evidence>
<dbReference type="InterPro" id="IPR035897">
    <property type="entry name" value="Toll_tir_struct_dom_sf"/>
</dbReference>
<dbReference type="Pfam" id="PF13676">
    <property type="entry name" value="TIR_2"/>
    <property type="match status" value="1"/>
</dbReference>
<name>A0A450TSD5_9GAMM</name>
<reference evidence="5" key="1">
    <citation type="submission" date="2019-02" db="EMBL/GenBank/DDBJ databases">
        <authorList>
            <person name="Gruber-Vodicka R. H."/>
            <person name="Seah K. B. B."/>
        </authorList>
    </citation>
    <scope>NUCLEOTIDE SEQUENCE</scope>
    <source>
        <strain evidence="5">BECK_BZ163</strain>
        <strain evidence="6">BECK_BZ164</strain>
        <strain evidence="4">BECK_BZ165</strain>
    </source>
</reference>
<keyword evidence="2" id="KW-0472">Membrane</keyword>
<dbReference type="Gene3D" id="3.40.50.10140">
    <property type="entry name" value="Toll/interleukin-1 receptor homology (TIR) domain"/>
    <property type="match status" value="1"/>
</dbReference>
<dbReference type="GO" id="GO:0007165">
    <property type="term" value="P:signal transduction"/>
    <property type="evidence" value="ECO:0007669"/>
    <property type="project" value="InterPro"/>
</dbReference>